<feature type="compositionally biased region" description="Polar residues" evidence="1">
    <location>
        <begin position="642"/>
        <end position="651"/>
    </location>
</feature>
<dbReference type="InterPro" id="IPR001623">
    <property type="entry name" value="DnaJ_domain"/>
</dbReference>
<evidence type="ECO:0000256" key="1">
    <source>
        <dbReference type="SAM" id="MobiDB-lite"/>
    </source>
</evidence>
<feature type="region of interest" description="Disordered" evidence="1">
    <location>
        <begin position="224"/>
        <end position="298"/>
    </location>
</feature>
<evidence type="ECO:0000313" key="3">
    <source>
        <dbReference type="EMBL" id="KAK9869043.1"/>
    </source>
</evidence>
<dbReference type="PANTHER" id="PTHR47422:SF1">
    <property type="entry name" value="DNAJ HEAT SHOCK N-TERMINAL DOMAIN-CONTAINING PROTEIN"/>
    <property type="match status" value="1"/>
</dbReference>
<feature type="region of interest" description="Disordered" evidence="1">
    <location>
        <begin position="590"/>
        <end position="673"/>
    </location>
</feature>
<feature type="compositionally biased region" description="Basic and acidic residues" evidence="1">
    <location>
        <begin position="503"/>
        <end position="512"/>
    </location>
</feature>
<dbReference type="Pfam" id="PF00226">
    <property type="entry name" value="DnaJ"/>
    <property type="match status" value="1"/>
</dbReference>
<feature type="compositionally biased region" description="Basic and acidic residues" evidence="1">
    <location>
        <begin position="606"/>
        <end position="617"/>
    </location>
</feature>
<feature type="compositionally biased region" description="Acidic residues" evidence="1">
    <location>
        <begin position="76"/>
        <end position="87"/>
    </location>
</feature>
<dbReference type="PROSITE" id="PS50076">
    <property type="entry name" value="DNAJ_2"/>
    <property type="match status" value="1"/>
</dbReference>
<proteinExistence type="predicted"/>
<feature type="region of interest" description="Disordered" evidence="1">
    <location>
        <begin position="503"/>
        <end position="538"/>
    </location>
</feature>
<dbReference type="PANTHER" id="PTHR47422">
    <property type="entry name" value="DNAJ HEAT SHOCK N-TERMINAL DOMAIN-CONTAINING PROTEIN"/>
    <property type="match status" value="1"/>
</dbReference>
<name>A0AAW1TL59_9CHLO</name>
<feature type="compositionally biased region" description="Polar residues" evidence="1">
    <location>
        <begin position="664"/>
        <end position="673"/>
    </location>
</feature>
<feature type="region of interest" description="Disordered" evidence="1">
    <location>
        <begin position="17"/>
        <end position="94"/>
    </location>
</feature>
<gene>
    <name evidence="3" type="ORF">WJX84_007358</name>
</gene>
<dbReference type="SMART" id="SM00271">
    <property type="entry name" value="DnaJ"/>
    <property type="match status" value="1"/>
</dbReference>
<feature type="domain" description="J" evidence="2">
    <location>
        <begin position="377"/>
        <end position="449"/>
    </location>
</feature>
<evidence type="ECO:0000313" key="4">
    <source>
        <dbReference type="Proteomes" id="UP001485043"/>
    </source>
</evidence>
<keyword evidence="4" id="KW-1185">Reference proteome</keyword>
<dbReference type="AlphaFoldDB" id="A0AAW1TL59"/>
<dbReference type="EMBL" id="JALJOV010000002">
    <property type="protein sequence ID" value="KAK9869043.1"/>
    <property type="molecule type" value="Genomic_DNA"/>
</dbReference>
<feature type="compositionally biased region" description="Low complexity" evidence="1">
    <location>
        <begin position="224"/>
        <end position="243"/>
    </location>
</feature>
<sequence length="673" mass="73059">MGAFGTAEEALKNVAAFRAASAPKKSKQKSTKQSKFGKSEKESKHKKHKSRKRKEDSSSKDKKRPHKRARVSSSSDGDESGSSDTDAEVPSHVQLERGRRAAQVTRHLLHHFPAVRQDLRELLRRVEKREALDISGVPDLELQSQLALLLTSLGLLRSRQGVFVQKHPVILSPLWYIFEEAPEDLARYFPTPVVPVAAADQPTSSCDAAATAAAASTAADAAGGSAAAMGSPAPSASDPAGCSMPVSSSQCDSSHQHGAGYRNDDTQTSSGIKRQGAADGLPQGDTEHPAGQAASEPAVRRMVGPAMPAPEVLAAAAELAEEMQRQAEDDEEDVLGPAPPDMEQRYDAEVGDDERDAEVKRILRLLGEAAAERVWLDPHALLKLEQKDSEKAGTVKKAFWRLSLLVHPDKCRHPRANDVFQAVTKAAEALQDGGERAKVLQRKEDERVRKLELEAAEGDERARQWRVVKGEATADDLAVGRAGGHVQMVGRAAVRDAWMTELPPERQPDKKPSQTSKTSFSQSRVQARGDTSAWTDTPGQKLARLQGLAAASEQAALPSPAEAAKKASDVQAAAKVDQWNATQRTKTLVEVHQERLQAEKKKKRKEAKDAAKADKKAGQQGDGDWEGKHPWRPFDRERDLNSSRVAPQNAQDLLKKQGALSGRFGSTSQRSFL</sequence>
<evidence type="ECO:0000259" key="2">
    <source>
        <dbReference type="PROSITE" id="PS50076"/>
    </source>
</evidence>
<dbReference type="CDD" id="cd06257">
    <property type="entry name" value="DnaJ"/>
    <property type="match status" value="1"/>
</dbReference>
<dbReference type="InterPro" id="IPR022226">
    <property type="entry name" value="DUF3752"/>
</dbReference>
<protein>
    <recommendedName>
        <fullName evidence="2">J domain-containing protein</fullName>
    </recommendedName>
</protein>
<feature type="compositionally biased region" description="Polar residues" evidence="1">
    <location>
        <begin position="513"/>
        <end position="525"/>
    </location>
</feature>
<dbReference type="SUPFAM" id="SSF46565">
    <property type="entry name" value="Chaperone J-domain"/>
    <property type="match status" value="1"/>
</dbReference>
<dbReference type="Gene3D" id="1.10.287.110">
    <property type="entry name" value="DnaJ domain"/>
    <property type="match status" value="1"/>
</dbReference>
<dbReference type="Proteomes" id="UP001485043">
    <property type="component" value="Unassembled WGS sequence"/>
</dbReference>
<reference evidence="3 4" key="1">
    <citation type="journal article" date="2024" name="Nat. Commun.">
        <title>Phylogenomics reveals the evolutionary origins of lichenization in chlorophyte algae.</title>
        <authorList>
            <person name="Puginier C."/>
            <person name="Libourel C."/>
            <person name="Otte J."/>
            <person name="Skaloud P."/>
            <person name="Haon M."/>
            <person name="Grisel S."/>
            <person name="Petersen M."/>
            <person name="Berrin J.G."/>
            <person name="Delaux P.M."/>
            <person name="Dal Grande F."/>
            <person name="Keller J."/>
        </authorList>
    </citation>
    <scope>NUCLEOTIDE SEQUENCE [LARGE SCALE GENOMIC DNA]</scope>
    <source>
        <strain evidence="3 4">SAG 2523</strain>
    </source>
</reference>
<dbReference type="InterPro" id="IPR036869">
    <property type="entry name" value="J_dom_sf"/>
</dbReference>
<feature type="compositionally biased region" description="Basic residues" evidence="1">
    <location>
        <begin position="61"/>
        <end position="70"/>
    </location>
</feature>
<accession>A0AAW1TL59</accession>
<feature type="compositionally biased region" description="Basic and acidic residues" evidence="1">
    <location>
        <begin position="590"/>
        <end position="599"/>
    </location>
</feature>
<dbReference type="Pfam" id="PF12572">
    <property type="entry name" value="DUF3752"/>
    <property type="match status" value="1"/>
</dbReference>
<feature type="compositionally biased region" description="Basic and acidic residues" evidence="1">
    <location>
        <begin position="625"/>
        <end position="641"/>
    </location>
</feature>
<comment type="caution">
    <text evidence="3">The sequence shown here is derived from an EMBL/GenBank/DDBJ whole genome shotgun (WGS) entry which is preliminary data.</text>
</comment>
<organism evidence="3 4">
    <name type="scientific">Apatococcus fuscideae</name>
    <dbReference type="NCBI Taxonomy" id="2026836"/>
    <lineage>
        <taxon>Eukaryota</taxon>
        <taxon>Viridiplantae</taxon>
        <taxon>Chlorophyta</taxon>
        <taxon>core chlorophytes</taxon>
        <taxon>Trebouxiophyceae</taxon>
        <taxon>Chlorellales</taxon>
        <taxon>Chlorellaceae</taxon>
        <taxon>Apatococcus</taxon>
    </lineage>
</organism>